<dbReference type="Proteomes" id="UP000028623">
    <property type="component" value="Unassembled WGS sequence"/>
</dbReference>
<comment type="caution">
    <text evidence="2">The sequence shown here is derived from an EMBL/GenBank/DDBJ whole genome shotgun (WGS) entry which is preliminary data.</text>
</comment>
<dbReference type="AlphaFoldDB" id="A0A085BJW6"/>
<protein>
    <submittedName>
        <fullName evidence="2">Uncharacterized protein</fullName>
    </submittedName>
</protein>
<dbReference type="EMBL" id="JPLY01000002">
    <property type="protein sequence ID" value="KFC22761.1"/>
    <property type="molecule type" value="Genomic_DNA"/>
</dbReference>
<keyword evidence="1" id="KW-0812">Transmembrane</keyword>
<reference evidence="2 3" key="1">
    <citation type="submission" date="2014-07" db="EMBL/GenBank/DDBJ databases">
        <title>Epilithonimonas lactis LMG 22401 Genome.</title>
        <authorList>
            <person name="Pipes S.E."/>
            <person name="Stropko S.J."/>
        </authorList>
    </citation>
    <scope>NUCLEOTIDE SEQUENCE [LARGE SCALE GENOMIC DNA]</scope>
    <source>
        <strain evidence="2 3">LMG 24401</strain>
    </source>
</reference>
<organism evidence="2 3">
    <name type="scientific">Epilithonimonas lactis</name>
    <dbReference type="NCBI Taxonomy" id="421072"/>
    <lineage>
        <taxon>Bacteria</taxon>
        <taxon>Pseudomonadati</taxon>
        <taxon>Bacteroidota</taxon>
        <taxon>Flavobacteriia</taxon>
        <taxon>Flavobacteriales</taxon>
        <taxon>Weeksellaceae</taxon>
        <taxon>Chryseobacterium group</taxon>
        <taxon>Epilithonimonas</taxon>
    </lineage>
</organism>
<sequence length="118" mass="13373">MNILDFLFDALSVLGVFGNSEENKADIDPINKKLSLISLGLILISVLLIYIFRTEIFEIENLFTTLLWSFTGSIFISLISLIVLNHFKIIHSLMIPSFVFSLISSSIFLAIIFLLFKI</sequence>
<keyword evidence="1" id="KW-1133">Transmembrane helix</keyword>
<feature type="transmembrane region" description="Helical" evidence="1">
    <location>
        <begin position="65"/>
        <end position="87"/>
    </location>
</feature>
<dbReference type="RefSeq" id="WP_034974737.1">
    <property type="nucleotide sequence ID" value="NZ_FOFI01000004.1"/>
</dbReference>
<evidence type="ECO:0000256" key="1">
    <source>
        <dbReference type="SAM" id="Phobius"/>
    </source>
</evidence>
<keyword evidence="3" id="KW-1185">Reference proteome</keyword>
<gene>
    <name evidence="2" type="ORF">IO89_06825</name>
</gene>
<feature type="transmembrane region" description="Helical" evidence="1">
    <location>
        <begin position="93"/>
        <end position="116"/>
    </location>
</feature>
<name>A0A085BJW6_9FLAO</name>
<evidence type="ECO:0000313" key="3">
    <source>
        <dbReference type="Proteomes" id="UP000028623"/>
    </source>
</evidence>
<evidence type="ECO:0000313" key="2">
    <source>
        <dbReference type="EMBL" id="KFC22761.1"/>
    </source>
</evidence>
<feature type="transmembrane region" description="Helical" evidence="1">
    <location>
        <begin position="34"/>
        <end position="53"/>
    </location>
</feature>
<keyword evidence="1" id="KW-0472">Membrane</keyword>
<proteinExistence type="predicted"/>
<accession>A0A085BJW6</accession>
<dbReference type="OrthoDB" id="10010522at2"/>
<dbReference type="STRING" id="421072.SAMN04488097_3284"/>